<keyword evidence="4 8" id="KW-0732">Signal</keyword>
<evidence type="ECO:0000256" key="1">
    <source>
        <dbReference type="ARBA" id="ARBA00004418"/>
    </source>
</evidence>
<evidence type="ECO:0000259" key="9">
    <source>
        <dbReference type="Pfam" id="PF00345"/>
    </source>
</evidence>
<dbReference type="EMBL" id="CP045913">
    <property type="protein sequence ID" value="QGH60612.1"/>
    <property type="molecule type" value="Genomic_DNA"/>
</dbReference>
<feature type="domain" description="Pili assembly chaperone N-terminal" evidence="9">
    <location>
        <begin position="26"/>
        <end position="143"/>
    </location>
</feature>
<evidence type="ECO:0000256" key="2">
    <source>
        <dbReference type="ARBA" id="ARBA00007399"/>
    </source>
</evidence>
<dbReference type="RefSeq" id="WP_153858063.1">
    <property type="nucleotide sequence ID" value="NZ_CP045913.1"/>
</dbReference>
<name>A0A5Q2V562_SERPR</name>
<reference evidence="11 12" key="1">
    <citation type="submission" date="2019-11" db="EMBL/GenBank/DDBJ databases">
        <title>The Phosphoenolpyruvate Phosphotransferase System Regulates Serratia proteamaculans 336X Biofilm Formation and Wheat Roots colonization.</title>
        <authorList>
            <person name="Liu F."/>
        </authorList>
    </citation>
    <scope>NUCLEOTIDE SEQUENCE [LARGE SCALE GENOMIC DNA]</scope>
    <source>
        <strain evidence="11 12">336X</strain>
    </source>
</reference>
<dbReference type="Pfam" id="PF00345">
    <property type="entry name" value="PapD_N"/>
    <property type="match status" value="1"/>
</dbReference>
<sequence>MKNNIVHSMLLMLVFCLGCQGVHAGGVALGSTRVVYPAKDKQTSLSVLNTDENTLYLLQSWLEDADSKKSAALVITPPLVVIKPKQENTLRIFSTGAALPVDRESLFWINVKAVPSVNKNEQRNVLQLAIVNRIKLFWRPADLQMKPAEAPTHLRFQWQGDGVRITNPTPYYLTLVDLQIGGRKLPNTMVPPQGSEQVSLRGAKGAIRFSTLNDYGATTAVQTGVMQ</sequence>
<dbReference type="AlphaFoldDB" id="A0A5Q2V562"/>
<dbReference type="PANTHER" id="PTHR30251:SF11">
    <property type="entry name" value="CHAPERONE PROTEIN FIMC-RELATED"/>
    <property type="match status" value="1"/>
</dbReference>
<feature type="signal peptide" evidence="8">
    <location>
        <begin position="1"/>
        <end position="24"/>
    </location>
</feature>
<dbReference type="PRINTS" id="PR00969">
    <property type="entry name" value="CHAPERONPILI"/>
</dbReference>
<accession>A0A5Q2V562</accession>
<dbReference type="InterPro" id="IPR050643">
    <property type="entry name" value="Periplasmic_pilus_chap"/>
</dbReference>
<evidence type="ECO:0000259" key="10">
    <source>
        <dbReference type="Pfam" id="PF02753"/>
    </source>
</evidence>
<dbReference type="FunFam" id="2.60.40.10:FF:000458">
    <property type="entry name" value="Molecular chaperone FimC"/>
    <property type="match status" value="1"/>
</dbReference>
<dbReference type="Gene3D" id="2.60.40.10">
    <property type="entry name" value="Immunoglobulins"/>
    <property type="match status" value="2"/>
</dbReference>
<dbReference type="InterPro" id="IPR008962">
    <property type="entry name" value="PapD-like_sf"/>
</dbReference>
<evidence type="ECO:0000256" key="5">
    <source>
        <dbReference type="ARBA" id="ARBA00022764"/>
    </source>
</evidence>
<dbReference type="InterPro" id="IPR016148">
    <property type="entry name" value="Pili_assmbl_chaperone_C"/>
</dbReference>
<dbReference type="PROSITE" id="PS00635">
    <property type="entry name" value="PILI_CHAPERONE"/>
    <property type="match status" value="1"/>
</dbReference>
<feature type="chain" id="PRO_5024436136" evidence="8">
    <location>
        <begin position="25"/>
        <end position="227"/>
    </location>
</feature>
<keyword evidence="5" id="KW-0574">Periplasm</keyword>
<evidence type="ECO:0000313" key="12">
    <source>
        <dbReference type="Proteomes" id="UP000381260"/>
    </source>
</evidence>
<dbReference type="InterPro" id="IPR013783">
    <property type="entry name" value="Ig-like_fold"/>
</dbReference>
<dbReference type="InterPro" id="IPR018046">
    <property type="entry name" value="Pili_assmbl_chaperone_CS"/>
</dbReference>
<evidence type="ECO:0000256" key="8">
    <source>
        <dbReference type="SAM" id="SignalP"/>
    </source>
</evidence>
<evidence type="ECO:0000313" key="11">
    <source>
        <dbReference type="EMBL" id="QGH60612.1"/>
    </source>
</evidence>
<evidence type="ECO:0000256" key="6">
    <source>
        <dbReference type="ARBA" id="ARBA00023186"/>
    </source>
</evidence>
<evidence type="ECO:0000256" key="4">
    <source>
        <dbReference type="ARBA" id="ARBA00022729"/>
    </source>
</evidence>
<dbReference type="Pfam" id="PF02753">
    <property type="entry name" value="PapD_C"/>
    <property type="match status" value="1"/>
</dbReference>
<organism evidence="11 12">
    <name type="scientific">Serratia proteamaculans</name>
    <dbReference type="NCBI Taxonomy" id="28151"/>
    <lineage>
        <taxon>Bacteria</taxon>
        <taxon>Pseudomonadati</taxon>
        <taxon>Pseudomonadota</taxon>
        <taxon>Gammaproteobacteria</taxon>
        <taxon>Enterobacterales</taxon>
        <taxon>Yersiniaceae</taxon>
        <taxon>Serratia</taxon>
    </lineage>
</organism>
<proteinExistence type="inferred from homology"/>
<dbReference type="SUPFAM" id="SSF49354">
    <property type="entry name" value="PapD-like"/>
    <property type="match status" value="1"/>
</dbReference>
<dbReference type="InterPro" id="IPR036316">
    <property type="entry name" value="Pili_assmbl_chap_C_dom_sf"/>
</dbReference>
<dbReference type="GO" id="GO:0071555">
    <property type="term" value="P:cell wall organization"/>
    <property type="evidence" value="ECO:0007669"/>
    <property type="project" value="InterPro"/>
</dbReference>
<keyword evidence="3" id="KW-1029">Fimbrium biogenesis</keyword>
<dbReference type="Proteomes" id="UP000381260">
    <property type="component" value="Chromosome"/>
</dbReference>
<dbReference type="InterPro" id="IPR016147">
    <property type="entry name" value="Pili_assmbl_chaperone_N"/>
</dbReference>
<dbReference type="PANTHER" id="PTHR30251">
    <property type="entry name" value="PILUS ASSEMBLY CHAPERONE"/>
    <property type="match status" value="1"/>
</dbReference>
<evidence type="ECO:0000256" key="7">
    <source>
        <dbReference type="RuleBase" id="RU003918"/>
    </source>
</evidence>
<dbReference type="GO" id="GO:0030288">
    <property type="term" value="C:outer membrane-bounded periplasmic space"/>
    <property type="evidence" value="ECO:0007669"/>
    <property type="project" value="InterPro"/>
</dbReference>
<gene>
    <name evidence="11" type="ORF">GHV41_07045</name>
</gene>
<comment type="similarity">
    <text evidence="2 7">Belongs to the periplasmic pilus chaperone family.</text>
</comment>
<evidence type="ECO:0000256" key="3">
    <source>
        <dbReference type="ARBA" id="ARBA00022558"/>
    </source>
</evidence>
<dbReference type="SUPFAM" id="SSF49584">
    <property type="entry name" value="Periplasmic chaperone C-domain"/>
    <property type="match status" value="1"/>
</dbReference>
<comment type="subcellular location">
    <subcellularLocation>
        <location evidence="1 7">Periplasm</location>
    </subcellularLocation>
</comment>
<keyword evidence="6 7" id="KW-0143">Chaperone</keyword>
<dbReference type="InterPro" id="IPR001829">
    <property type="entry name" value="Pili_assmbl_chaperone_bac"/>
</dbReference>
<feature type="domain" description="Pili assembly chaperone C-terminal" evidence="10">
    <location>
        <begin position="165"/>
        <end position="219"/>
    </location>
</feature>
<protein>
    <submittedName>
        <fullName evidence="11">Fimbria/pilus periplasmic chaperone</fullName>
    </submittedName>
</protein>